<dbReference type="GeneID" id="85495855"/>
<organism evidence="1 2">
    <name type="scientific">Cutaneotrichosporon cavernicola</name>
    <dbReference type="NCBI Taxonomy" id="279322"/>
    <lineage>
        <taxon>Eukaryota</taxon>
        <taxon>Fungi</taxon>
        <taxon>Dikarya</taxon>
        <taxon>Basidiomycota</taxon>
        <taxon>Agaricomycotina</taxon>
        <taxon>Tremellomycetes</taxon>
        <taxon>Trichosporonales</taxon>
        <taxon>Trichosporonaceae</taxon>
        <taxon>Cutaneotrichosporon</taxon>
    </lineage>
</organism>
<protein>
    <submittedName>
        <fullName evidence="1">Uncharacterized protein</fullName>
    </submittedName>
</protein>
<evidence type="ECO:0000313" key="2">
    <source>
        <dbReference type="Proteomes" id="UP001233271"/>
    </source>
</evidence>
<sequence>MTNGHQDKQQTPANDAIPDNLVSKLQDCPVFDVNENLSGPPVTDGPKRIVANVSYLCSNQIFAPTVESQVPIETPPSIEEFAFHFKNIDPGYKRSRCVVGHVLPGGSIYNRHGATLHSADPQLRAPTVMGSPCWQGQVVKEGHA</sequence>
<keyword evidence="2" id="KW-1185">Reference proteome</keyword>
<accession>A0AA48L4V1</accession>
<gene>
    <name evidence="1" type="ORF">CcaverHIS019_0408050</name>
</gene>
<reference evidence="1" key="1">
    <citation type="journal article" date="2023" name="BMC Genomics">
        <title>Chromosome-level genome assemblies of Cutaneotrichosporon spp. (Trichosporonales, Basidiomycota) reveal imbalanced evolution between nucleotide sequences and chromosome synteny.</title>
        <authorList>
            <person name="Kobayashi Y."/>
            <person name="Kayamori A."/>
            <person name="Aoki K."/>
            <person name="Shiwa Y."/>
            <person name="Matsutani M."/>
            <person name="Fujita N."/>
            <person name="Sugita T."/>
            <person name="Iwasaki W."/>
            <person name="Tanaka N."/>
            <person name="Takashima M."/>
        </authorList>
    </citation>
    <scope>NUCLEOTIDE SEQUENCE</scope>
    <source>
        <strain evidence="1">HIS019</strain>
    </source>
</reference>
<dbReference type="EMBL" id="AP028215">
    <property type="protein sequence ID" value="BEI91985.1"/>
    <property type="molecule type" value="Genomic_DNA"/>
</dbReference>
<evidence type="ECO:0000313" key="1">
    <source>
        <dbReference type="EMBL" id="BEI91985.1"/>
    </source>
</evidence>
<dbReference type="KEGG" id="ccac:CcaHIS019_0408050"/>
<proteinExistence type="predicted"/>
<name>A0AA48L4V1_9TREE</name>
<dbReference type="AlphaFoldDB" id="A0AA48L4V1"/>
<dbReference type="RefSeq" id="XP_060457250.1">
    <property type="nucleotide sequence ID" value="XM_060600681.1"/>
</dbReference>
<dbReference type="Proteomes" id="UP001233271">
    <property type="component" value="Chromosome 4"/>
</dbReference>